<keyword evidence="4" id="KW-0132">Cell division</keyword>
<keyword evidence="17" id="KW-1185">Reference proteome</keyword>
<dbReference type="InterPro" id="IPR001460">
    <property type="entry name" value="PCN-bd_Tpept"/>
</dbReference>
<dbReference type="PANTHER" id="PTHR30627:SF26">
    <property type="entry name" value="PENICILLIN-BINDING PROTEIN 2B"/>
    <property type="match status" value="1"/>
</dbReference>
<evidence type="ECO:0000256" key="13">
    <source>
        <dbReference type="ARBA" id="ARBA00023316"/>
    </source>
</evidence>
<evidence type="ECO:0000256" key="11">
    <source>
        <dbReference type="ARBA" id="ARBA00023251"/>
    </source>
</evidence>
<name>A0A0R2KHU7_9LACO</name>
<organism evidence="16 17">
    <name type="scientific">Ligilactobacillus ceti DSM 22408</name>
    <dbReference type="NCBI Taxonomy" id="1122146"/>
    <lineage>
        <taxon>Bacteria</taxon>
        <taxon>Bacillati</taxon>
        <taxon>Bacillota</taxon>
        <taxon>Bacilli</taxon>
        <taxon>Lactobacillales</taxon>
        <taxon>Lactobacillaceae</taxon>
        <taxon>Ligilactobacillus</taxon>
    </lineage>
</organism>
<evidence type="ECO:0000313" key="17">
    <source>
        <dbReference type="Proteomes" id="UP000051500"/>
    </source>
</evidence>
<keyword evidence="3" id="KW-1003">Cell membrane</keyword>
<dbReference type="SUPFAM" id="SSF56519">
    <property type="entry name" value="Penicillin binding protein dimerisation domain"/>
    <property type="match status" value="1"/>
</dbReference>
<dbReference type="GO" id="GO:0046677">
    <property type="term" value="P:response to antibiotic"/>
    <property type="evidence" value="ECO:0007669"/>
    <property type="project" value="UniProtKB-KW"/>
</dbReference>
<keyword evidence="13" id="KW-0961">Cell wall biogenesis/degradation</keyword>
<keyword evidence="9" id="KW-1133">Transmembrane helix</keyword>
<evidence type="ECO:0000256" key="6">
    <source>
        <dbReference type="ARBA" id="ARBA00022737"/>
    </source>
</evidence>
<keyword evidence="6" id="KW-0677">Repeat</keyword>
<dbReference type="CDD" id="cd06576">
    <property type="entry name" value="PASTA_Pbp2x-like_1"/>
    <property type="match status" value="1"/>
</dbReference>
<dbReference type="GO" id="GO:0008658">
    <property type="term" value="F:penicillin binding"/>
    <property type="evidence" value="ECO:0007669"/>
    <property type="project" value="InterPro"/>
</dbReference>
<gene>
    <name evidence="16" type="ORF">IV53_GL000933</name>
</gene>
<keyword evidence="7" id="KW-0133">Cell shape</keyword>
<dbReference type="CDD" id="cd06575">
    <property type="entry name" value="PASTA_Pbp2x-like_2"/>
    <property type="match status" value="1"/>
</dbReference>
<dbReference type="InterPro" id="IPR012338">
    <property type="entry name" value="Beta-lactam/transpept-like"/>
</dbReference>
<feature type="domain" description="PASTA" evidence="15">
    <location>
        <begin position="615"/>
        <end position="670"/>
    </location>
</feature>
<evidence type="ECO:0000256" key="2">
    <source>
        <dbReference type="ARBA" id="ARBA00007171"/>
    </source>
</evidence>
<evidence type="ECO:0000256" key="10">
    <source>
        <dbReference type="ARBA" id="ARBA00023136"/>
    </source>
</evidence>
<dbReference type="Pfam" id="PF00905">
    <property type="entry name" value="Transpeptidase"/>
    <property type="match status" value="1"/>
</dbReference>
<dbReference type="Gene3D" id="2.20.70.70">
    <property type="match status" value="1"/>
</dbReference>
<dbReference type="GO" id="GO:0008360">
    <property type="term" value="P:regulation of cell shape"/>
    <property type="evidence" value="ECO:0007669"/>
    <property type="project" value="UniProtKB-KW"/>
</dbReference>
<dbReference type="STRING" id="1122146.IV53_GL000933"/>
<dbReference type="Pfam" id="PF03793">
    <property type="entry name" value="PASTA"/>
    <property type="match status" value="2"/>
</dbReference>
<evidence type="ECO:0000256" key="14">
    <source>
        <dbReference type="ARBA" id="ARBA00055980"/>
    </source>
</evidence>
<evidence type="ECO:0000313" key="16">
    <source>
        <dbReference type="EMBL" id="KRN88963.1"/>
    </source>
</evidence>
<keyword evidence="12" id="KW-0131">Cell cycle</keyword>
<dbReference type="SUPFAM" id="SSF54184">
    <property type="entry name" value="Penicillin-binding protein 2x (pbp-2x), c-terminal domain"/>
    <property type="match status" value="2"/>
</dbReference>
<keyword evidence="8" id="KW-0573">Peptidoglycan synthesis</keyword>
<dbReference type="InterPro" id="IPR050515">
    <property type="entry name" value="Beta-lactam/transpept"/>
</dbReference>
<dbReference type="Proteomes" id="UP000051500">
    <property type="component" value="Unassembled WGS sequence"/>
</dbReference>
<dbReference type="GO" id="GO:0009252">
    <property type="term" value="P:peptidoglycan biosynthetic process"/>
    <property type="evidence" value="ECO:0007669"/>
    <property type="project" value="UniProtKB-KW"/>
</dbReference>
<keyword evidence="11" id="KW-0046">Antibiotic resistance</keyword>
<dbReference type="InterPro" id="IPR036138">
    <property type="entry name" value="PBP_dimer_sf"/>
</dbReference>
<evidence type="ECO:0000256" key="8">
    <source>
        <dbReference type="ARBA" id="ARBA00022984"/>
    </source>
</evidence>
<dbReference type="GO" id="GO:0051301">
    <property type="term" value="P:cell division"/>
    <property type="evidence" value="ECO:0007669"/>
    <property type="project" value="UniProtKB-KW"/>
</dbReference>
<dbReference type="Gene3D" id="3.30.70.2110">
    <property type="match status" value="1"/>
</dbReference>
<dbReference type="InterPro" id="IPR005543">
    <property type="entry name" value="PASTA_dom"/>
</dbReference>
<evidence type="ECO:0000256" key="12">
    <source>
        <dbReference type="ARBA" id="ARBA00023306"/>
    </source>
</evidence>
<dbReference type="SMART" id="SM00740">
    <property type="entry name" value="PASTA"/>
    <property type="match status" value="2"/>
</dbReference>
<dbReference type="SUPFAM" id="SSF56601">
    <property type="entry name" value="beta-lactamase/transpeptidase-like"/>
    <property type="match status" value="1"/>
</dbReference>
<dbReference type="Gene3D" id="3.90.1310.10">
    <property type="entry name" value="Penicillin-binding protein 2a (Domain 2)"/>
    <property type="match status" value="1"/>
</dbReference>
<dbReference type="AlphaFoldDB" id="A0A0R2KHU7"/>
<dbReference type="Pfam" id="PF03717">
    <property type="entry name" value="PBP_dimer"/>
    <property type="match status" value="1"/>
</dbReference>
<dbReference type="PATRIC" id="fig|1122146.4.peg.968"/>
<feature type="domain" description="PASTA" evidence="15">
    <location>
        <begin position="554"/>
        <end position="614"/>
    </location>
</feature>
<comment type="caution">
    <text evidence="16">The sequence shown here is derived from an EMBL/GenBank/DDBJ whole genome shotgun (WGS) entry which is preliminary data.</text>
</comment>
<evidence type="ECO:0000256" key="9">
    <source>
        <dbReference type="ARBA" id="ARBA00022989"/>
    </source>
</evidence>
<evidence type="ECO:0000256" key="7">
    <source>
        <dbReference type="ARBA" id="ARBA00022960"/>
    </source>
</evidence>
<reference evidence="16 17" key="1">
    <citation type="journal article" date="2015" name="Genome Announc.">
        <title>Expanding the biotechnology potential of lactobacilli through comparative genomics of 213 strains and associated genera.</title>
        <authorList>
            <person name="Sun Z."/>
            <person name="Harris H.M."/>
            <person name="McCann A."/>
            <person name="Guo C."/>
            <person name="Argimon S."/>
            <person name="Zhang W."/>
            <person name="Yang X."/>
            <person name="Jeffery I.B."/>
            <person name="Cooney J.C."/>
            <person name="Kagawa T.F."/>
            <person name="Liu W."/>
            <person name="Song Y."/>
            <person name="Salvetti E."/>
            <person name="Wrobel A."/>
            <person name="Rasinkangas P."/>
            <person name="Parkhill J."/>
            <person name="Rea M.C."/>
            <person name="O'Sullivan O."/>
            <person name="Ritari J."/>
            <person name="Douillard F.P."/>
            <person name="Paul Ross R."/>
            <person name="Yang R."/>
            <person name="Briner A.E."/>
            <person name="Felis G.E."/>
            <person name="de Vos W.M."/>
            <person name="Barrangou R."/>
            <person name="Klaenhammer T.R."/>
            <person name="Caufield P.W."/>
            <person name="Cui Y."/>
            <person name="Zhang H."/>
            <person name="O'Toole P.W."/>
        </authorList>
    </citation>
    <scope>NUCLEOTIDE SEQUENCE [LARGE SCALE GENOMIC DNA]</scope>
    <source>
        <strain evidence="16 17">DSM 22408</strain>
    </source>
</reference>
<sequence length="670" mass="74538">MADHDLKKDVANLYASTLDLKAKRGTIYDAFNQPIAEDTTTYDIYVVLPKQDEPNITDGQHLKEKDKEKAAKVLSKNLKIKYNKVLKMLSPENKDLYQVELGNAGKNLSLETKNKIEAAKIQGIKFWSRPARLYPNGMFASHLIGITHVKDGNIVGVTGLEAAYNKQLKGRDGVKKYDRDSRGIELSTGVDEYKKPLNGDNIYTTLNPKLQTYLESLMNQVYEKHHPKILNAALIDAKTGAILAASQRPTFNAQTKAGISDTWINTLLNDTYEPGSTMKIFTVSAAIESGVFNPNALYKSGVIKVDKIPIHDWNRKGWGMISYRKGFYLSSNTAMVNLEQKMGQDTWLKYIKKFGLLKKPNLHMGPEQQGTIQYEYPIDAANTAFGQGINVSFMQMLQGFTAVANNGKMLKPQLIKKIVDPNTNKVIQSFKPEVVGQPIKASTSKKLLTYMQDVVNQPDGTGIEYRIPGYKVAAKTGTAQIANPKGGYLTGSRNYTFSVVGMAPADNPKYLMYITMKQPKTFGTSPSNKILASIFNPMMKRVLDDDVELHPLNNKNQVKIGNYKNKQIEQIKKELIAQGLKVVVIGNGPEIKKQSVAKGETVLVGEKIILLTDGEKIMPDVSGWSRSDVARLANIMNVKIKIKGKGYAYEQSVKPNTHVPNKKTIIVKLK</sequence>
<proteinExistence type="inferred from homology"/>
<comment type="subcellular location">
    <subcellularLocation>
        <location evidence="1">Cell membrane</location>
        <topology evidence="1">Single-pass membrane protein</topology>
    </subcellularLocation>
</comment>
<keyword evidence="5" id="KW-0812">Transmembrane</keyword>
<dbReference type="Gene3D" id="3.40.710.10">
    <property type="entry name" value="DD-peptidase/beta-lactamase superfamily"/>
    <property type="match status" value="1"/>
</dbReference>
<comment type="similarity">
    <text evidence="2">Belongs to the transpeptidase family.</text>
</comment>
<accession>A0A0R2KHU7</accession>
<dbReference type="PROSITE" id="PS51178">
    <property type="entry name" value="PASTA"/>
    <property type="match status" value="2"/>
</dbReference>
<evidence type="ECO:0000256" key="1">
    <source>
        <dbReference type="ARBA" id="ARBA00004162"/>
    </source>
</evidence>
<evidence type="ECO:0000259" key="15">
    <source>
        <dbReference type="PROSITE" id="PS51178"/>
    </source>
</evidence>
<evidence type="ECO:0000256" key="3">
    <source>
        <dbReference type="ARBA" id="ARBA00022475"/>
    </source>
</evidence>
<keyword evidence="10" id="KW-0472">Membrane</keyword>
<dbReference type="InterPro" id="IPR005311">
    <property type="entry name" value="PBP_dimer"/>
</dbReference>
<dbReference type="PANTHER" id="PTHR30627">
    <property type="entry name" value="PEPTIDOGLYCAN D,D-TRANSPEPTIDASE"/>
    <property type="match status" value="1"/>
</dbReference>
<dbReference type="GO" id="GO:0071555">
    <property type="term" value="P:cell wall organization"/>
    <property type="evidence" value="ECO:0007669"/>
    <property type="project" value="UniProtKB-KW"/>
</dbReference>
<evidence type="ECO:0000256" key="4">
    <source>
        <dbReference type="ARBA" id="ARBA00022618"/>
    </source>
</evidence>
<dbReference type="FunFam" id="3.40.710.10:FF:000095">
    <property type="entry name" value="Penicillin-binding protein 2x"/>
    <property type="match status" value="1"/>
</dbReference>
<comment type="function">
    <text evidence="14">A transpeptidase that forms peptide cross-links between adjacent glycan strands in cell wall peptidoglycan (PG). Part of the divisome machinery that synthesizes the septal cross wall. Beta-lactams inactivate the PBPs by acylating an essential serine residue in the active site of these proteins.</text>
</comment>
<dbReference type="EMBL" id="JQBZ01000025">
    <property type="protein sequence ID" value="KRN88963.1"/>
    <property type="molecule type" value="Genomic_DNA"/>
</dbReference>
<dbReference type="GO" id="GO:0005886">
    <property type="term" value="C:plasma membrane"/>
    <property type="evidence" value="ECO:0007669"/>
    <property type="project" value="UniProtKB-SubCell"/>
</dbReference>
<evidence type="ECO:0000256" key="5">
    <source>
        <dbReference type="ARBA" id="ARBA00022692"/>
    </source>
</evidence>
<dbReference type="eggNOG" id="COG0768">
    <property type="taxonomic scope" value="Bacteria"/>
</dbReference>
<protein>
    <submittedName>
        <fullName evidence="16">Penicillin binding protein 2B</fullName>
    </submittedName>
</protein>